<evidence type="ECO:0000256" key="4">
    <source>
        <dbReference type="ARBA" id="ARBA00023125"/>
    </source>
</evidence>
<dbReference type="SUPFAM" id="SSF52172">
    <property type="entry name" value="CheY-like"/>
    <property type="match status" value="1"/>
</dbReference>
<comment type="caution">
    <text evidence="9">The sequence shown here is derived from an EMBL/GenBank/DDBJ whole genome shotgun (WGS) entry which is preliminary data.</text>
</comment>
<dbReference type="NCBIfam" id="NF007018">
    <property type="entry name" value="PRK09483.1"/>
    <property type="match status" value="1"/>
</dbReference>
<keyword evidence="3" id="KW-0805">Transcription regulation</keyword>
<dbReference type="RefSeq" id="WP_346050939.1">
    <property type="nucleotide sequence ID" value="NZ_JAYGII010000008.1"/>
</dbReference>
<dbReference type="Pfam" id="PF00072">
    <property type="entry name" value="Response_reg"/>
    <property type="match status" value="1"/>
</dbReference>
<dbReference type="GO" id="GO:0000160">
    <property type="term" value="P:phosphorelay signal transduction system"/>
    <property type="evidence" value="ECO:0007669"/>
    <property type="project" value="UniProtKB-KW"/>
</dbReference>
<dbReference type="CDD" id="cd17535">
    <property type="entry name" value="REC_NarL-like"/>
    <property type="match status" value="1"/>
</dbReference>
<dbReference type="CDD" id="cd06170">
    <property type="entry name" value="LuxR_C_like"/>
    <property type="match status" value="1"/>
</dbReference>
<proteinExistence type="predicted"/>
<dbReference type="GO" id="GO:0006355">
    <property type="term" value="P:regulation of DNA-templated transcription"/>
    <property type="evidence" value="ECO:0007669"/>
    <property type="project" value="InterPro"/>
</dbReference>
<evidence type="ECO:0000313" key="10">
    <source>
        <dbReference type="Proteomes" id="UP001302316"/>
    </source>
</evidence>
<keyword evidence="4" id="KW-0238">DNA-binding</keyword>
<dbReference type="PROSITE" id="PS00622">
    <property type="entry name" value="HTH_LUXR_1"/>
    <property type="match status" value="1"/>
</dbReference>
<protein>
    <submittedName>
        <fullName evidence="9">UvrY/SirA/GacA family response regulator transcription factor</fullName>
    </submittedName>
</protein>
<keyword evidence="2" id="KW-0902">Two-component regulatory system</keyword>
<dbReference type="GO" id="GO:0003677">
    <property type="term" value="F:DNA binding"/>
    <property type="evidence" value="ECO:0007669"/>
    <property type="project" value="UniProtKB-KW"/>
</dbReference>
<feature type="domain" description="Response regulatory" evidence="8">
    <location>
        <begin position="4"/>
        <end position="120"/>
    </location>
</feature>
<evidence type="ECO:0000259" key="7">
    <source>
        <dbReference type="PROSITE" id="PS50043"/>
    </source>
</evidence>
<dbReference type="Pfam" id="PF00196">
    <property type="entry name" value="GerE"/>
    <property type="match status" value="1"/>
</dbReference>
<dbReference type="InterPro" id="IPR058245">
    <property type="entry name" value="NreC/VraR/RcsB-like_REC"/>
</dbReference>
<sequence length="223" mass="24197">MSIRVLLVDDHALVRTGIRHILDESTGIEVLAEASSGEDAVDMARSEKPDVVLMDVNMPGIGGMEATRKIAAVAPETKVIVVSVHASDPYPSRLMEAGAQGYLTKDCSGDEIVTAVRRVHAGERYLAAEIARKLADSLLSGGKDTPLDQLSQRELQVMLMIIQGHSVQSISDKLFLSPKTVSTYRHRLFQKLDVENDVGLARFAIRHGLLEEGPMDADEPGKA</sequence>
<dbReference type="Proteomes" id="UP001302316">
    <property type="component" value="Unassembled WGS sequence"/>
</dbReference>
<keyword evidence="1 6" id="KW-0597">Phosphoprotein</keyword>
<dbReference type="InterPro" id="IPR011006">
    <property type="entry name" value="CheY-like_superfamily"/>
</dbReference>
<dbReference type="PROSITE" id="PS50110">
    <property type="entry name" value="RESPONSE_REGULATORY"/>
    <property type="match status" value="1"/>
</dbReference>
<reference evidence="9 10" key="1">
    <citation type="submission" date="2023-12" db="EMBL/GenBank/DDBJ databases">
        <title>Whole-genome sequencing of halo(alkali)philic microorganisms from hypersaline lakes.</title>
        <authorList>
            <person name="Sorokin D.Y."/>
            <person name="Merkel A.Y."/>
            <person name="Messina E."/>
            <person name="Yakimov M."/>
        </authorList>
    </citation>
    <scope>NUCLEOTIDE SEQUENCE [LARGE SCALE GENOMIC DNA]</scope>
    <source>
        <strain evidence="9 10">AB-CW1</strain>
    </source>
</reference>
<dbReference type="SMART" id="SM00448">
    <property type="entry name" value="REC"/>
    <property type="match status" value="1"/>
</dbReference>
<dbReference type="PANTHER" id="PTHR43214:SF3">
    <property type="entry name" value="RESPONSE REGULATOR UVRY"/>
    <property type="match status" value="1"/>
</dbReference>
<evidence type="ECO:0000256" key="6">
    <source>
        <dbReference type="PROSITE-ProRule" id="PRU00169"/>
    </source>
</evidence>
<feature type="domain" description="HTH luxR-type" evidence="7">
    <location>
        <begin position="143"/>
        <end position="208"/>
    </location>
</feature>
<evidence type="ECO:0000259" key="8">
    <source>
        <dbReference type="PROSITE" id="PS50110"/>
    </source>
</evidence>
<name>A0AAP6JE71_9GAMM</name>
<organism evidence="9 10">
    <name type="scientific">Natronospira elongata</name>
    <dbReference type="NCBI Taxonomy" id="3110268"/>
    <lineage>
        <taxon>Bacteria</taxon>
        <taxon>Pseudomonadati</taxon>
        <taxon>Pseudomonadota</taxon>
        <taxon>Gammaproteobacteria</taxon>
        <taxon>Natronospirales</taxon>
        <taxon>Natronospiraceae</taxon>
        <taxon>Natronospira</taxon>
    </lineage>
</organism>
<keyword evidence="5" id="KW-0804">Transcription</keyword>
<evidence type="ECO:0000313" key="9">
    <source>
        <dbReference type="EMBL" id="MEA5445310.1"/>
    </source>
</evidence>
<evidence type="ECO:0000256" key="2">
    <source>
        <dbReference type="ARBA" id="ARBA00023012"/>
    </source>
</evidence>
<dbReference type="Gene3D" id="3.40.50.2300">
    <property type="match status" value="1"/>
</dbReference>
<dbReference type="EMBL" id="JAYGII010000008">
    <property type="protein sequence ID" value="MEA5445310.1"/>
    <property type="molecule type" value="Genomic_DNA"/>
</dbReference>
<dbReference type="PANTHER" id="PTHR43214">
    <property type="entry name" value="TWO-COMPONENT RESPONSE REGULATOR"/>
    <property type="match status" value="1"/>
</dbReference>
<dbReference type="InterPro" id="IPR000792">
    <property type="entry name" value="Tscrpt_reg_LuxR_C"/>
</dbReference>
<feature type="modified residue" description="4-aspartylphosphate" evidence="6">
    <location>
        <position position="55"/>
    </location>
</feature>
<dbReference type="InterPro" id="IPR039420">
    <property type="entry name" value="WalR-like"/>
</dbReference>
<evidence type="ECO:0000256" key="1">
    <source>
        <dbReference type="ARBA" id="ARBA00022553"/>
    </source>
</evidence>
<dbReference type="PROSITE" id="PS50043">
    <property type="entry name" value="HTH_LUXR_2"/>
    <property type="match status" value="1"/>
</dbReference>
<gene>
    <name evidence="9" type="primary">uvrY</name>
    <name evidence="9" type="ORF">VCB98_05720</name>
</gene>
<dbReference type="SMART" id="SM00421">
    <property type="entry name" value="HTH_LUXR"/>
    <property type="match status" value="1"/>
</dbReference>
<dbReference type="PRINTS" id="PR00038">
    <property type="entry name" value="HTHLUXR"/>
</dbReference>
<accession>A0AAP6JE71</accession>
<keyword evidence="10" id="KW-1185">Reference proteome</keyword>
<evidence type="ECO:0000256" key="3">
    <source>
        <dbReference type="ARBA" id="ARBA00023015"/>
    </source>
</evidence>
<evidence type="ECO:0000256" key="5">
    <source>
        <dbReference type="ARBA" id="ARBA00023163"/>
    </source>
</evidence>
<dbReference type="AlphaFoldDB" id="A0AAP6JE71"/>
<dbReference type="InterPro" id="IPR001789">
    <property type="entry name" value="Sig_transdc_resp-reg_receiver"/>
</dbReference>